<dbReference type="EMBL" id="FRCT01000020">
    <property type="protein sequence ID" value="SHM87394.1"/>
    <property type="molecule type" value="Genomic_DNA"/>
</dbReference>
<dbReference type="InterPro" id="IPR032675">
    <property type="entry name" value="LRR_dom_sf"/>
</dbReference>
<evidence type="ECO:0000313" key="2">
    <source>
        <dbReference type="EMBL" id="SHM87394.1"/>
    </source>
</evidence>
<dbReference type="InterPro" id="IPR026906">
    <property type="entry name" value="LRR_5"/>
</dbReference>
<protein>
    <submittedName>
        <fullName evidence="2">Leucine rich repeat-containing protein</fullName>
    </submittedName>
</protein>
<dbReference type="Pfam" id="PF13306">
    <property type="entry name" value="LRR_5"/>
    <property type="match status" value="1"/>
</dbReference>
<keyword evidence="1" id="KW-0732">Signal</keyword>
<dbReference type="SUPFAM" id="SSF69360">
    <property type="entry name" value="Cell wall binding repeat"/>
    <property type="match status" value="1"/>
</dbReference>
<organism evidence="2 3">
    <name type="scientific">Ruminococcus flavefaciens</name>
    <dbReference type="NCBI Taxonomy" id="1265"/>
    <lineage>
        <taxon>Bacteria</taxon>
        <taxon>Bacillati</taxon>
        <taxon>Bacillota</taxon>
        <taxon>Clostridia</taxon>
        <taxon>Eubacteriales</taxon>
        <taxon>Oscillospiraceae</taxon>
        <taxon>Ruminococcus</taxon>
    </lineage>
</organism>
<evidence type="ECO:0000256" key="1">
    <source>
        <dbReference type="SAM" id="SignalP"/>
    </source>
</evidence>
<feature type="signal peptide" evidence="1">
    <location>
        <begin position="1"/>
        <end position="26"/>
    </location>
</feature>
<name>A0A1M7M9C9_RUMFL</name>
<gene>
    <name evidence="2" type="ORF">SAMN04487860_12013</name>
</gene>
<reference evidence="2 3" key="1">
    <citation type="submission" date="2016-11" db="EMBL/GenBank/DDBJ databases">
        <authorList>
            <person name="Jaros S."/>
            <person name="Januszkiewicz K."/>
            <person name="Wedrychowicz H."/>
        </authorList>
    </citation>
    <scope>NUCLEOTIDE SEQUENCE [LARGE SCALE GENOMIC DNA]</scope>
    <source>
        <strain evidence="2 3">Y1</strain>
    </source>
</reference>
<dbReference type="Gene3D" id="2.10.270.10">
    <property type="entry name" value="Cholin Binding"/>
    <property type="match status" value="1"/>
</dbReference>
<accession>A0A1M7M9C9</accession>
<dbReference type="OrthoDB" id="1829114at2"/>
<evidence type="ECO:0000313" key="3">
    <source>
        <dbReference type="Proteomes" id="UP000184394"/>
    </source>
</evidence>
<feature type="chain" id="PRO_5038491359" evidence="1">
    <location>
        <begin position="27"/>
        <end position="776"/>
    </location>
</feature>
<proteinExistence type="predicted"/>
<dbReference type="Proteomes" id="UP000184394">
    <property type="component" value="Unassembled WGS sequence"/>
</dbReference>
<dbReference type="AlphaFoldDB" id="A0A1M7M9C9"/>
<dbReference type="Gene3D" id="3.80.10.10">
    <property type="entry name" value="Ribonuclease Inhibitor"/>
    <property type="match status" value="1"/>
</dbReference>
<sequence>MKKSKKLISFISAATLLASAMPVMYAAAETNAAYQHRLNDSAFITTYNRFLSNVKNSMNSIDTNRNNYFDFDDFQAIETAINSIYAERGFKGDAIPTRSVNGEYNGFTADQLDINKDTIISVTDYCSLLYTLQSDYDFDYNTTECYAIIKNCKKTDAKSLIVPSEIYVDGKIMPVMEIAPNAFSKCKSLTDIKIESFKLPQWIDKYNNPFDSEKVGKPAASSYMCIDGYAFNGCKKLTKISLPDNVVFTADAFNNSGLSSKVENIDGVNYFKENSDRWFACGITNSNKAIQNGVFKLNDNAVAITTYLFYGDGNIKEFLYNKSKLNFIADYTFENCENLEKVNNNSYENLSADEKEFINKFVSVFNSTKFIIDATEAQINDIAAAIRNEIKCENVDVLNEEQQRAAVNALGRHVYSTTYYNDFDIYGGEKYNKDNYGIRAHQFKSNSFYVNTPYNVGDYSRRNIYSPNASFLTGTTECAGFSFTTSLVLDKLGIKNYNIGGHAHALNLVFIGTEKNGKWYQVDLSDDGDRENELNDNGTRKYANKQAFLDSIKDKNFLGNPSQKYYGLACNTEFESYESSRGKKINISHDDMIFSTKDNDTVLVVNAYASDLLGKGFDCLKNDIKNGIVELESDYNWAEKDCAKYCYDNHFVPRKSQWVNEYYNRNVYLCSDGHMDENYYMIGDKVYYQDSAVIARDFELDGQLFYTDSEGRIIKNQWINQYYNKSAYARNDGHIDNDWYMIGNKVYHQDTLQTTPFEIDGIYYNVNGDGELISNN</sequence>
<dbReference type="RefSeq" id="WP_072952322.1">
    <property type="nucleotide sequence ID" value="NZ_FRCT01000020.1"/>
</dbReference>